<evidence type="ECO:0000313" key="2">
    <source>
        <dbReference type="EMBL" id="EFJ33667.1"/>
    </source>
</evidence>
<gene>
    <name evidence="2" type="ORF">SELMODRAFT_406375</name>
</gene>
<dbReference type="HOGENOM" id="CLU_549083_0_0_1"/>
<accession>D8R260</accession>
<evidence type="ECO:0000313" key="3">
    <source>
        <dbReference type="Proteomes" id="UP000001514"/>
    </source>
</evidence>
<proteinExistence type="predicted"/>
<protein>
    <submittedName>
        <fullName evidence="2">Uncharacterized protein</fullName>
    </submittedName>
</protein>
<dbReference type="InParanoid" id="D8R260"/>
<evidence type="ECO:0000256" key="1">
    <source>
        <dbReference type="SAM" id="MobiDB-lite"/>
    </source>
</evidence>
<dbReference type="EMBL" id="GL377570">
    <property type="protein sequence ID" value="EFJ33667.1"/>
    <property type="molecule type" value="Genomic_DNA"/>
</dbReference>
<dbReference type="Proteomes" id="UP000001514">
    <property type="component" value="Unassembled WGS sequence"/>
</dbReference>
<name>D8R260_SELML</name>
<dbReference type="KEGG" id="smo:SELMODRAFT_406375"/>
<feature type="region of interest" description="Disordered" evidence="1">
    <location>
        <begin position="1"/>
        <end position="21"/>
    </location>
</feature>
<dbReference type="Gramene" id="EFJ33667">
    <property type="protein sequence ID" value="EFJ33667"/>
    <property type="gene ID" value="SELMODRAFT_406375"/>
</dbReference>
<feature type="compositionally biased region" description="Basic and acidic residues" evidence="1">
    <location>
        <begin position="1"/>
        <end position="13"/>
    </location>
</feature>
<keyword evidence="3" id="KW-1185">Reference proteome</keyword>
<dbReference type="AlphaFoldDB" id="D8R260"/>
<sequence>MEKSPEEKLEEKVPGSTEPTKHVANTWDCEYKSTSLRKNLSFQVLVQITEVLDELFIPWLFPWFEFRVHGTLKAFLLFYFLSILKRLHRITTKTYKLLKPCSFVYKDKVEGHTAEIAAAGKQENFSNAYWRWDLKTCYRVLFCASMCGDINWRTTTGEKTCETEKGRACWRGIIPEILLPSADYKYEAIASVDKHSALIAAKVLALANGIADDVRSTDLTHVSFGTSRRCWQNATLLKAAEIYPATVYGRKYLYFDDFPSLPVISDLSDDGSDIFSIDDGLLKTADSMDAGCIHAKDREAARSEIAVCGAKDQTLCWGFTVNARDNIANASLYFRMLTIILIACISESRTSALRITSWYSFCGGMCLDTIHCRTFPFVTLLEAFLSSTHLQQFLRKHLSTDGGCDKHTFLSKTVPADIDTQIQLEDKSSTNPSVASGIPGSVAVSLTTAAGKTLLQMCCIVQWDLNGNLNYQKAGKSSSSDIGNCVCQLFQLTVMDE</sequence>
<organism evidence="3">
    <name type="scientific">Selaginella moellendorffii</name>
    <name type="common">Spikemoss</name>
    <dbReference type="NCBI Taxonomy" id="88036"/>
    <lineage>
        <taxon>Eukaryota</taxon>
        <taxon>Viridiplantae</taxon>
        <taxon>Streptophyta</taxon>
        <taxon>Embryophyta</taxon>
        <taxon>Tracheophyta</taxon>
        <taxon>Lycopodiopsida</taxon>
        <taxon>Selaginellales</taxon>
        <taxon>Selaginellaceae</taxon>
        <taxon>Selaginella</taxon>
    </lineage>
</organism>
<reference evidence="2 3" key="1">
    <citation type="journal article" date="2011" name="Science">
        <title>The Selaginella genome identifies genetic changes associated with the evolution of vascular plants.</title>
        <authorList>
            <person name="Banks J.A."/>
            <person name="Nishiyama T."/>
            <person name="Hasebe M."/>
            <person name="Bowman J.L."/>
            <person name="Gribskov M."/>
            <person name="dePamphilis C."/>
            <person name="Albert V.A."/>
            <person name="Aono N."/>
            <person name="Aoyama T."/>
            <person name="Ambrose B.A."/>
            <person name="Ashton N.W."/>
            <person name="Axtell M.J."/>
            <person name="Barker E."/>
            <person name="Barker M.S."/>
            <person name="Bennetzen J.L."/>
            <person name="Bonawitz N.D."/>
            <person name="Chapple C."/>
            <person name="Cheng C."/>
            <person name="Correa L.G."/>
            <person name="Dacre M."/>
            <person name="DeBarry J."/>
            <person name="Dreyer I."/>
            <person name="Elias M."/>
            <person name="Engstrom E.M."/>
            <person name="Estelle M."/>
            <person name="Feng L."/>
            <person name="Finet C."/>
            <person name="Floyd S.K."/>
            <person name="Frommer W.B."/>
            <person name="Fujita T."/>
            <person name="Gramzow L."/>
            <person name="Gutensohn M."/>
            <person name="Harholt J."/>
            <person name="Hattori M."/>
            <person name="Heyl A."/>
            <person name="Hirai T."/>
            <person name="Hiwatashi Y."/>
            <person name="Ishikawa M."/>
            <person name="Iwata M."/>
            <person name="Karol K.G."/>
            <person name="Koehler B."/>
            <person name="Kolukisaoglu U."/>
            <person name="Kubo M."/>
            <person name="Kurata T."/>
            <person name="Lalonde S."/>
            <person name="Li K."/>
            <person name="Li Y."/>
            <person name="Litt A."/>
            <person name="Lyons E."/>
            <person name="Manning G."/>
            <person name="Maruyama T."/>
            <person name="Michael T.P."/>
            <person name="Mikami K."/>
            <person name="Miyazaki S."/>
            <person name="Morinaga S."/>
            <person name="Murata T."/>
            <person name="Mueller-Roeber B."/>
            <person name="Nelson D.R."/>
            <person name="Obara M."/>
            <person name="Oguri Y."/>
            <person name="Olmstead R.G."/>
            <person name="Onodera N."/>
            <person name="Petersen B.L."/>
            <person name="Pils B."/>
            <person name="Prigge M."/>
            <person name="Rensing S.A."/>
            <person name="Riano-Pachon D.M."/>
            <person name="Roberts A.W."/>
            <person name="Sato Y."/>
            <person name="Scheller H.V."/>
            <person name="Schulz B."/>
            <person name="Schulz C."/>
            <person name="Shakirov E.V."/>
            <person name="Shibagaki N."/>
            <person name="Shinohara N."/>
            <person name="Shippen D.E."/>
            <person name="Soerensen I."/>
            <person name="Sotooka R."/>
            <person name="Sugimoto N."/>
            <person name="Sugita M."/>
            <person name="Sumikawa N."/>
            <person name="Tanurdzic M."/>
            <person name="Theissen G."/>
            <person name="Ulvskov P."/>
            <person name="Wakazuki S."/>
            <person name="Weng J.K."/>
            <person name="Willats W.W."/>
            <person name="Wipf D."/>
            <person name="Wolf P.G."/>
            <person name="Yang L."/>
            <person name="Zimmer A.D."/>
            <person name="Zhu Q."/>
            <person name="Mitros T."/>
            <person name="Hellsten U."/>
            <person name="Loque D."/>
            <person name="Otillar R."/>
            <person name="Salamov A."/>
            <person name="Schmutz J."/>
            <person name="Shapiro H."/>
            <person name="Lindquist E."/>
            <person name="Lucas S."/>
            <person name="Rokhsar D."/>
            <person name="Grigoriev I.V."/>
        </authorList>
    </citation>
    <scope>NUCLEOTIDE SEQUENCE [LARGE SCALE GENOMIC DNA]</scope>
</reference>